<proteinExistence type="predicted"/>
<sequence>MGRRSIISTSPYITLVHEPGDASAVWSIGNQNIPEYFLLPSRGSDNFSSFEAGCRAMGIDCSTPVFSRADLGSGNIIVEDEPTIGAIGIIDPEIAGYFPRGWSRSKFGLSSGMNLSASASDHPTWWRSGVQKALGVHRFEEHADAWMQ</sequence>
<protein>
    <recommendedName>
        <fullName evidence="3">Aminoglycoside phosphotransferase domain-containing protein</fullName>
    </recommendedName>
</protein>
<evidence type="ECO:0008006" key="3">
    <source>
        <dbReference type="Google" id="ProtNLM"/>
    </source>
</evidence>
<dbReference type="AlphaFoldDB" id="A0A6A6WXF8"/>
<reference evidence="1" key="1">
    <citation type="journal article" date="2020" name="Stud. Mycol.">
        <title>101 Dothideomycetes genomes: a test case for predicting lifestyles and emergence of pathogens.</title>
        <authorList>
            <person name="Haridas S."/>
            <person name="Albert R."/>
            <person name="Binder M."/>
            <person name="Bloem J."/>
            <person name="Labutti K."/>
            <person name="Salamov A."/>
            <person name="Andreopoulos B."/>
            <person name="Baker S."/>
            <person name="Barry K."/>
            <person name="Bills G."/>
            <person name="Bluhm B."/>
            <person name="Cannon C."/>
            <person name="Castanera R."/>
            <person name="Culley D."/>
            <person name="Daum C."/>
            <person name="Ezra D."/>
            <person name="Gonzalez J."/>
            <person name="Henrissat B."/>
            <person name="Kuo A."/>
            <person name="Liang C."/>
            <person name="Lipzen A."/>
            <person name="Lutzoni F."/>
            <person name="Magnuson J."/>
            <person name="Mondo S."/>
            <person name="Nolan M."/>
            <person name="Ohm R."/>
            <person name="Pangilinan J."/>
            <person name="Park H.-J."/>
            <person name="Ramirez L."/>
            <person name="Alfaro M."/>
            <person name="Sun H."/>
            <person name="Tritt A."/>
            <person name="Yoshinaga Y."/>
            <person name="Zwiers L.-H."/>
            <person name="Turgeon B."/>
            <person name="Goodwin S."/>
            <person name="Spatafora J."/>
            <person name="Crous P."/>
            <person name="Grigoriev I."/>
        </authorList>
    </citation>
    <scope>NUCLEOTIDE SEQUENCE</scope>
    <source>
        <strain evidence="1">CBS 109.77</strain>
    </source>
</reference>
<dbReference type="EMBL" id="MU002202">
    <property type="protein sequence ID" value="KAF2788611.1"/>
    <property type="molecule type" value="Genomic_DNA"/>
</dbReference>
<dbReference type="OrthoDB" id="5404599at2759"/>
<evidence type="ECO:0000313" key="2">
    <source>
        <dbReference type="Proteomes" id="UP000799757"/>
    </source>
</evidence>
<keyword evidence="2" id="KW-1185">Reference proteome</keyword>
<gene>
    <name evidence="1" type="ORF">K505DRAFT_105899</name>
</gene>
<dbReference type="Proteomes" id="UP000799757">
    <property type="component" value="Unassembled WGS sequence"/>
</dbReference>
<accession>A0A6A6WXF8</accession>
<name>A0A6A6WXF8_9PLEO</name>
<evidence type="ECO:0000313" key="1">
    <source>
        <dbReference type="EMBL" id="KAF2788611.1"/>
    </source>
</evidence>
<organism evidence="1 2">
    <name type="scientific">Melanomma pulvis-pyrius CBS 109.77</name>
    <dbReference type="NCBI Taxonomy" id="1314802"/>
    <lineage>
        <taxon>Eukaryota</taxon>
        <taxon>Fungi</taxon>
        <taxon>Dikarya</taxon>
        <taxon>Ascomycota</taxon>
        <taxon>Pezizomycotina</taxon>
        <taxon>Dothideomycetes</taxon>
        <taxon>Pleosporomycetidae</taxon>
        <taxon>Pleosporales</taxon>
        <taxon>Melanommataceae</taxon>
        <taxon>Melanomma</taxon>
    </lineage>
</organism>